<dbReference type="AlphaFoldDB" id="A0A1E5LER4"/>
<evidence type="ECO:0000313" key="2">
    <source>
        <dbReference type="Proteomes" id="UP000095209"/>
    </source>
</evidence>
<proteinExistence type="predicted"/>
<sequence>MKEFKYGNSTVVIHSSLALMDKEQQREWYKQEWEKQNPILKAMVEAAVSCQTEEESPITNY</sequence>
<gene>
    <name evidence="1" type="ORF">BFG57_15260</name>
</gene>
<organism evidence="1 2">
    <name type="scientific">Bacillus solimangrovi</name>
    <dbReference type="NCBI Taxonomy" id="1305675"/>
    <lineage>
        <taxon>Bacteria</taxon>
        <taxon>Bacillati</taxon>
        <taxon>Bacillota</taxon>
        <taxon>Bacilli</taxon>
        <taxon>Bacillales</taxon>
        <taxon>Bacillaceae</taxon>
        <taxon>Bacillus</taxon>
    </lineage>
</organism>
<name>A0A1E5LER4_9BACI</name>
<keyword evidence="2" id="KW-1185">Reference proteome</keyword>
<dbReference type="EMBL" id="MJEH01000025">
    <property type="protein sequence ID" value="OEH92568.1"/>
    <property type="molecule type" value="Genomic_DNA"/>
</dbReference>
<evidence type="ECO:0000313" key="1">
    <source>
        <dbReference type="EMBL" id="OEH92568.1"/>
    </source>
</evidence>
<dbReference type="OrthoDB" id="2941151at2"/>
<protein>
    <submittedName>
        <fullName evidence="1">Uncharacterized protein</fullName>
    </submittedName>
</protein>
<reference evidence="1 2" key="1">
    <citation type="submission" date="2016-08" db="EMBL/GenBank/DDBJ databases">
        <title>Genome of Bacillus solimangrovi GH2-4.</title>
        <authorList>
            <person name="Lim S."/>
            <person name="Kim B.-C."/>
        </authorList>
    </citation>
    <scope>NUCLEOTIDE SEQUENCE [LARGE SCALE GENOMIC DNA]</scope>
    <source>
        <strain evidence="1 2">GH2-4</strain>
    </source>
</reference>
<accession>A0A1E5LER4</accession>
<dbReference type="Proteomes" id="UP000095209">
    <property type="component" value="Unassembled WGS sequence"/>
</dbReference>
<comment type="caution">
    <text evidence="1">The sequence shown here is derived from an EMBL/GenBank/DDBJ whole genome shotgun (WGS) entry which is preliminary data.</text>
</comment>